<dbReference type="GO" id="GO:0000155">
    <property type="term" value="F:phosphorelay sensor kinase activity"/>
    <property type="evidence" value="ECO:0007669"/>
    <property type="project" value="InterPro"/>
</dbReference>
<evidence type="ECO:0000313" key="11">
    <source>
        <dbReference type="EMBL" id="MBF1165697.1"/>
    </source>
</evidence>
<feature type="domain" description="PAS" evidence="9">
    <location>
        <begin position="236"/>
        <end position="309"/>
    </location>
</feature>
<dbReference type="CDD" id="cd12107">
    <property type="entry name" value="Hemerythrin"/>
    <property type="match status" value="1"/>
</dbReference>
<dbReference type="PANTHER" id="PTHR43065:SF50">
    <property type="entry name" value="HISTIDINE KINASE"/>
    <property type="match status" value="1"/>
</dbReference>
<dbReference type="PANTHER" id="PTHR43065">
    <property type="entry name" value="SENSOR HISTIDINE KINASE"/>
    <property type="match status" value="1"/>
</dbReference>
<reference evidence="11" key="1">
    <citation type="submission" date="2020-04" db="EMBL/GenBank/DDBJ databases">
        <title>Deep metagenomics examines the oral microbiome during advanced dental caries in children, revealing novel taxa and co-occurrences with host molecules.</title>
        <authorList>
            <person name="Baker J.L."/>
            <person name="Morton J.T."/>
            <person name="Dinis M."/>
            <person name="Alvarez R."/>
            <person name="Tran N.C."/>
            <person name="Knight R."/>
            <person name="Edlund A."/>
        </authorList>
    </citation>
    <scope>NUCLEOTIDE SEQUENCE</scope>
    <source>
        <strain evidence="11">JCVI_32_bin.24</strain>
    </source>
</reference>
<dbReference type="InterPro" id="IPR013656">
    <property type="entry name" value="PAS_4"/>
</dbReference>
<dbReference type="EC" id="2.7.13.3" evidence="3"/>
<proteinExistence type="inferred from homology"/>
<comment type="similarity">
    <text evidence="2">Belongs to the hemerythrin family.</text>
</comment>
<evidence type="ECO:0000259" key="10">
    <source>
        <dbReference type="PROSITE" id="PS50113"/>
    </source>
</evidence>
<sequence length="681" mass="76870">MEAFVWNERYITGEEQVDAEHQELVRIINWIIGNRRSADENQKISQVLSDLVDYAANHFAHETDLMVSSGCDPRFVREHVRVHQDFAQKVLKLRETPVGQDDIENLLRYLSGWLAHHILGMDQSMARQLKRIREGMAPAAAYDQELQLPHDPSTDSLLEAMGALYRLIASRNEALEQLNTHLEEQVQRRTAELTASNEQLKIEQSRLHLAMQQLEITQRKLLESEHRRAARTRRNIEGMLAQIIDNDPVPTFVIDANHRITHWNKACENITGFKAADMIGTQKHPQVFYPDEERPIMADLILDGSLEEQFAQYYPTNYRRSPIIDGAFESEAFFPHIGQGCWLFFTAAPLLNAEGERVGAIETLQDVTERRVAKDRLLAQQNQLEQMVSERTSQLARVNTELEADRKALEELLARVEEAQQQLLQSEKMAAIGQLAAGVAHEINNPVGFVNSNLGTLKTYIGQLFTVIDAYEAASAGGDPGQVAAARQKADLDFLREDLPSLLAESQEGLGRVTKIVQDLKDFSRVDQAEYQLADLNHALESTLNVVWNELKYKAEIVRELGEIPEVECIPAQINQVFMNLLVNAAQAIDTRGRITVRSGQENGHVWFEVADTGKGMSPEVCKRVFEPFFTTKPVGQGTGLGLSISYDIIVKKHHGRFDVSSTPGEGTTFRLWLPLRGDRD</sequence>
<comment type="caution">
    <text evidence="11">The sequence shown here is derived from an EMBL/GenBank/DDBJ whole genome shotgun (WGS) entry which is preliminary data.</text>
</comment>
<name>A0A930BTT2_9RHOO</name>
<dbReference type="Proteomes" id="UP000718593">
    <property type="component" value="Unassembled WGS sequence"/>
</dbReference>
<dbReference type="InterPro" id="IPR035938">
    <property type="entry name" value="Hemerythrin-like_sf"/>
</dbReference>
<feature type="coiled-coil region" evidence="7">
    <location>
        <begin position="395"/>
        <end position="429"/>
    </location>
</feature>
<evidence type="ECO:0000256" key="5">
    <source>
        <dbReference type="ARBA" id="ARBA00022723"/>
    </source>
</evidence>
<evidence type="ECO:0000256" key="1">
    <source>
        <dbReference type="ARBA" id="ARBA00000085"/>
    </source>
</evidence>
<accession>A0A930BTT2</accession>
<evidence type="ECO:0000259" key="9">
    <source>
        <dbReference type="PROSITE" id="PS50112"/>
    </source>
</evidence>
<feature type="domain" description="Histidine kinase" evidence="8">
    <location>
        <begin position="438"/>
        <end position="678"/>
    </location>
</feature>
<evidence type="ECO:0000259" key="8">
    <source>
        <dbReference type="PROSITE" id="PS50109"/>
    </source>
</evidence>
<dbReference type="Pfam" id="PF08448">
    <property type="entry name" value="PAS_4"/>
    <property type="match status" value="1"/>
</dbReference>
<dbReference type="SMART" id="SM00388">
    <property type="entry name" value="HisKA"/>
    <property type="match status" value="1"/>
</dbReference>
<dbReference type="SMART" id="SM00091">
    <property type="entry name" value="PAS"/>
    <property type="match status" value="1"/>
</dbReference>
<dbReference type="SUPFAM" id="SSF55874">
    <property type="entry name" value="ATPase domain of HSP90 chaperone/DNA topoisomerase II/histidine kinase"/>
    <property type="match status" value="1"/>
</dbReference>
<keyword evidence="5" id="KW-0479">Metal-binding</keyword>
<gene>
    <name evidence="11" type="ORF">HXL68_11750</name>
</gene>
<dbReference type="NCBIfam" id="TIGR00229">
    <property type="entry name" value="sensory_box"/>
    <property type="match status" value="1"/>
</dbReference>
<organism evidence="11 12">
    <name type="scientific">Dechloromonas agitata</name>
    <dbReference type="NCBI Taxonomy" id="73030"/>
    <lineage>
        <taxon>Bacteria</taxon>
        <taxon>Pseudomonadati</taxon>
        <taxon>Pseudomonadota</taxon>
        <taxon>Betaproteobacteria</taxon>
        <taxon>Rhodocyclales</taxon>
        <taxon>Azonexaceae</taxon>
        <taxon>Dechloromonas</taxon>
    </lineage>
</organism>
<dbReference type="PROSITE" id="PS50109">
    <property type="entry name" value="HIS_KIN"/>
    <property type="match status" value="1"/>
</dbReference>
<dbReference type="Gene3D" id="1.10.287.130">
    <property type="match status" value="1"/>
</dbReference>
<dbReference type="InterPro" id="IPR000014">
    <property type="entry name" value="PAS"/>
</dbReference>
<comment type="catalytic activity">
    <reaction evidence="1">
        <text>ATP + protein L-histidine = ADP + protein N-phospho-L-histidine.</text>
        <dbReference type="EC" id="2.7.13.3"/>
    </reaction>
</comment>
<evidence type="ECO:0000256" key="4">
    <source>
        <dbReference type="ARBA" id="ARBA00022553"/>
    </source>
</evidence>
<dbReference type="SMART" id="SM00387">
    <property type="entry name" value="HATPase_c"/>
    <property type="match status" value="1"/>
</dbReference>
<dbReference type="SUPFAM" id="SSF55785">
    <property type="entry name" value="PYP-like sensor domain (PAS domain)"/>
    <property type="match status" value="1"/>
</dbReference>
<dbReference type="InterPro" id="IPR012827">
    <property type="entry name" value="Hemerythrin_metal-bd"/>
</dbReference>
<evidence type="ECO:0000313" key="12">
    <source>
        <dbReference type="Proteomes" id="UP000718593"/>
    </source>
</evidence>
<dbReference type="SUPFAM" id="SSF47188">
    <property type="entry name" value="Hemerythrin-like"/>
    <property type="match status" value="1"/>
</dbReference>
<evidence type="ECO:0000256" key="7">
    <source>
        <dbReference type="SAM" id="Coils"/>
    </source>
</evidence>
<keyword evidence="7" id="KW-0175">Coiled coil</keyword>
<keyword evidence="6" id="KW-0408">Iron</keyword>
<dbReference type="Pfam" id="PF02518">
    <property type="entry name" value="HATPase_c"/>
    <property type="match status" value="1"/>
</dbReference>
<dbReference type="AlphaFoldDB" id="A0A930BTT2"/>
<dbReference type="PROSITE" id="PS50112">
    <property type="entry name" value="PAS"/>
    <property type="match status" value="1"/>
</dbReference>
<dbReference type="InterPro" id="IPR003594">
    <property type="entry name" value="HATPase_dom"/>
</dbReference>
<dbReference type="Pfam" id="PF01814">
    <property type="entry name" value="Hemerythrin"/>
    <property type="match status" value="1"/>
</dbReference>
<dbReference type="GO" id="GO:0046872">
    <property type="term" value="F:metal ion binding"/>
    <property type="evidence" value="ECO:0007669"/>
    <property type="project" value="UniProtKB-KW"/>
</dbReference>
<dbReference type="NCBIfam" id="TIGR02481">
    <property type="entry name" value="hemeryth_dom"/>
    <property type="match status" value="1"/>
</dbReference>
<dbReference type="Gene3D" id="1.20.120.50">
    <property type="entry name" value="Hemerythrin-like"/>
    <property type="match status" value="1"/>
</dbReference>
<dbReference type="Gene3D" id="3.30.565.10">
    <property type="entry name" value="Histidine kinase-like ATPase, C-terminal domain"/>
    <property type="match status" value="1"/>
</dbReference>
<dbReference type="InterPro" id="IPR005467">
    <property type="entry name" value="His_kinase_dom"/>
</dbReference>
<dbReference type="PROSITE" id="PS50113">
    <property type="entry name" value="PAC"/>
    <property type="match status" value="1"/>
</dbReference>
<dbReference type="CDD" id="cd00082">
    <property type="entry name" value="HisKA"/>
    <property type="match status" value="1"/>
</dbReference>
<dbReference type="InterPro" id="IPR000700">
    <property type="entry name" value="PAS-assoc_C"/>
</dbReference>
<dbReference type="InterPro" id="IPR004358">
    <property type="entry name" value="Sig_transdc_His_kin-like_C"/>
</dbReference>
<evidence type="ECO:0000256" key="6">
    <source>
        <dbReference type="ARBA" id="ARBA00023004"/>
    </source>
</evidence>
<keyword evidence="4" id="KW-0597">Phosphoprotein</keyword>
<protein>
    <recommendedName>
        <fullName evidence="3">histidine kinase</fullName>
        <ecNumber evidence="3">2.7.13.3</ecNumber>
    </recommendedName>
</protein>
<evidence type="ECO:0000256" key="3">
    <source>
        <dbReference type="ARBA" id="ARBA00012438"/>
    </source>
</evidence>
<dbReference type="PRINTS" id="PR00344">
    <property type="entry name" value="BCTRLSENSOR"/>
</dbReference>
<dbReference type="InterPro" id="IPR012312">
    <property type="entry name" value="Hemerythrin-like"/>
</dbReference>
<dbReference type="SUPFAM" id="SSF47384">
    <property type="entry name" value="Homodimeric domain of signal transducing histidine kinase"/>
    <property type="match status" value="1"/>
</dbReference>
<evidence type="ECO:0000256" key="2">
    <source>
        <dbReference type="ARBA" id="ARBA00010587"/>
    </source>
</evidence>
<dbReference type="EMBL" id="JABZMI010000257">
    <property type="protein sequence ID" value="MBF1165697.1"/>
    <property type="molecule type" value="Genomic_DNA"/>
</dbReference>
<dbReference type="InterPro" id="IPR036097">
    <property type="entry name" value="HisK_dim/P_sf"/>
</dbReference>
<feature type="coiled-coil region" evidence="7">
    <location>
        <begin position="172"/>
        <end position="203"/>
    </location>
</feature>
<dbReference type="InterPro" id="IPR035965">
    <property type="entry name" value="PAS-like_dom_sf"/>
</dbReference>
<dbReference type="InterPro" id="IPR003661">
    <property type="entry name" value="HisK_dim/P_dom"/>
</dbReference>
<dbReference type="CDD" id="cd00130">
    <property type="entry name" value="PAS"/>
    <property type="match status" value="1"/>
</dbReference>
<feature type="domain" description="PAC" evidence="10">
    <location>
        <begin position="326"/>
        <end position="379"/>
    </location>
</feature>
<dbReference type="InterPro" id="IPR036890">
    <property type="entry name" value="HATPase_C_sf"/>
</dbReference>
<dbReference type="Gene3D" id="3.30.450.20">
    <property type="entry name" value="PAS domain"/>
    <property type="match status" value="1"/>
</dbReference>